<dbReference type="OMA" id="ACHASIV"/>
<dbReference type="GeneID" id="19460250"/>
<dbReference type="CDD" id="cd00067">
    <property type="entry name" value="GAL4"/>
    <property type="match status" value="1"/>
</dbReference>
<evidence type="ECO:0000256" key="5">
    <source>
        <dbReference type="ARBA" id="ARBA00023242"/>
    </source>
</evidence>
<dbReference type="PANTHER" id="PTHR31845">
    <property type="entry name" value="FINGER DOMAIN PROTEIN, PUTATIVE-RELATED"/>
    <property type="match status" value="1"/>
</dbReference>
<dbReference type="GO" id="GO:0005634">
    <property type="term" value="C:nucleus"/>
    <property type="evidence" value="ECO:0007669"/>
    <property type="project" value="UniProtKB-SubCell"/>
</dbReference>
<dbReference type="PANTHER" id="PTHR31845:SF32">
    <property type="entry name" value="MISCELLANEOUS ZN(II)2CYS6 TRANSCRIPTION FACTOR (EUROFUNG)-RELATED"/>
    <property type="match status" value="1"/>
</dbReference>
<dbReference type="KEGG" id="glz:GLAREA_01192"/>
<dbReference type="RefSeq" id="XP_008086599.1">
    <property type="nucleotide sequence ID" value="XM_008088408.1"/>
</dbReference>
<dbReference type="EMBL" id="KE145371">
    <property type="protein sequence ID" value="EPE25280.1"/>
    <property type="molecule type" value="Genomic_DNA"/>
</dbReference>
<evidence type="ECO:0000259" key="7">
    <source>
        <dbReference type="PROSITE" id="PS00463"/>
    </source>
</evidence>
<dbReference type="GO" id="GO:0000976">
    <property type="term" value="F:transcription cis-regulatory region binding"/>
    <property type="evidence" value="ECO:0007669"/>
    <property type="project" value="TreeGrafter"/>
</dbReference>
<dbReference type="InterPro" id="IPR036864">
    <property type="entry name" value="Zn2-C6_fun-type_DNA-bd_sf"/>
</dbReference>
<evidence type="ECO:0000256" key="2">
    <source>
        <dbReference type="ARBA" id="ARBA00023015"/>
    </source>
</evidence>
<dbReference type="AlphaFoldDB" id="S3CHH2"/>
<sequence>MEEMLDILTSESSPQGFQQQTASSIINRACANCARAKSKCIFDRQDRRTKCQRCNRLEKECQPTAARARPPAKKRRTTSSSGKPRVEKIEEKLDGLISLLKTNREGTVDLVVGASSGPLASKSGVSTVEHYSKPLPRAGSYGILALGNQLLDGAPLFTPAPSRPASEDSQNLPTSDEVPITFTLTKSFRPSLPAAFLDSNPLIAGFSQSESERLLGVFRKQMNPWFPFISFSQATYTSLRRERPFLLSSILALACQKAPIQRELGNELIKQLTERVFIHNERGIDLLLCYINYTGWCCYNFFNLTRLTGLLAAINVILRDLMLDKSHLKENATSFESAMRESCGRKYTSIPPRTLEEKRILLGCFYITSVLALQFHRTESLSLTEYLDECCEEVGATNSLSDRFASASIRVQIFNERVAQAPWNSKSSLGMSYSMPIMPVVKTLLAQLFAVKDSLSPEILAHIPITLAFHAAEIYLYRVGFAKSPLVPESSMPGLQRMELLCACHASIVALFNAFVTVPEAEYHSLTLPVYMQLAQGYSALTLLTTFEHSEWDMSYLPNPMDICDVLGTIADRFDSASAKLGLEQSLDCGEIHVFVVYAKKLRGVREFYRTKILTKTTADSKLNQATPPSEITNAEEVSIENPLDSIDEAWFYDWMAPLDFDGML</sequence>
<evidence type="ECO:0000313" key="9">
    <source>
        <dbReference type="Proteomes" id="UP000016922"/>
    </source>
</evidence>
<evidence type="ECO:0000256" key="6">
    <source>
        <dbReference type="SAM" id="MobiDB-lite"/>
    </source>
</evidence>
<keyword evidence="5" id="KW-0539">Nucleus</keyword>
<accession>S3CHH2</accession>
<dbReference type="SUPFAM" id="SSF57701">
    <property type="entry name" value="Zn2/Cys6 DNA-binding domain"/>
    <property type="match status" value="1"/>
</dbReference>
<dbReference type="CDD" id="cd12148">
    <property type="entry name" value="fungal_TF_MHR"/>
    <property type="match status" value="1"/>
</dbReference>
<evidence type="ECO:0000256" key="4">
    <source>
        <dbReference type="ARBA" id="ARBA00023163"/>
    </source>
</evidence>
<reference evidence="8 9" key="1">
    <citation type="journal article" date="2013" name="BMC Genomics">
        <title>Genomics-driven discovery of the pneumocandin biosynthetic gene cluster in the fungus Glarea lozoyensis.</title>
        <authorList>
            <person name="Chen L."/>
            <person name="Yue Q."/>
            <person name="Zhang X."/>
            <person name="Xiang M."/>
            <person name="Wang C."/>
            <person name="Li S."/>
            <person name="Che Y."/>
            <person name="Ortiz-Lopez F.J."/>
            <person name="Bills G.F."/>
            <person name="Liu X."/>
            <person name="An Z."/>
        </authorList>
    </citation>
    <scope>NUCLEOTIDE SEQUENCE [LARGE SCALE GENOMIC DNA]</scope>
    <source>
        <strain evidence="9">ATCC 20868 / MF5171</strain>
    </source>
</reference>
<keyword evidence="2" id="KW-0805">Transcription regulation</keyword>
<feature type="domain" description="Zn(2)-C6 fungal-type" evidence="7">
    <location>
        <begin position="29"/>
        <end position="61"/>
    </location>
</feature>
<organism evidence="8 9">
    <name type="scientific">Glarea lozoyensis (strain ATCC 20868 / MF5171)</name>
    <dbReference type="NCBI Taxonomy" id="1116229"/>
    <lineage>
        <taxon>Eukaryota</taxon>
        <taxon>Fungi</taxon>
        <taxon>Dikarya</taxon>
        <taxon>Ascomycota</taxon>
        <taxon>Pezizomycotina</taxon>
        <taxon>Leotiomycetes</taxon>
        <taxon>Helotiales</taxon>
        <taxon>Helotiaceae</taxon>
        <taxon>Glarea</taxon>
    </lineage>
</organism>
<evidence type="ECO:0000313" key="8">
    <source>
        <dbReference type="EMBL" id="EPE25280.1"/>
    </source>
</evidence>
<dbReference type="eggNOG" id="ENOG502SD7F">
    <property type="taxonomic scope" value="Eukaryota"/>
</dbReference>
<dbReference type="GO" id="GO:0008270">
    <property type="term" value="F:zinc ion binding"/>
    <property type="evidence" value="ECO:0007669"/>
    <property type="project" value="InterPro"/>
</dbReference>
<keyword evidence="4" id="KW-0804">Transcription</keyword>
<comment type="subcellular location">
    <subcellularLocation>
        <location evidence="1">Nucleus</location>
    </subcellularLocation>
</comment>
<dbReference type="PROSITE" id="PS00463">
    <property type="entry name" value="ZN2_CY6_FUNGAL_1"/>
    <property type="match status" value="1"/>
</dbReference>
<feature type="region of interest" description="Disordered" evidence="6">
    <location>
        <begin position="60"/>
        <end position="87"/>
    </location>
</feature>
<evidence type="ECO:0000256" key="1">
    <source>
        <dbReference type="ARBA" id="ARBA00004123"/>
    </source>
</evidence>
<dbReference type="GO" id="GO:0000981">
    <property type="term" value="F:DNA-binding transcription factor activity, RNA polymerase II-specific"/>
    <property type="evidence" value="ECO:0007669"/>
    <property type="project" value="InterPro"/>
</dbReference>
<dbReference type="OrthoDB" id="1600564at2759"/>
<evidence type="ECO:0000256" key="3">
    <source>
        <dbReference type="ARBA" id="ARBA00023125"/>
    </source>
</evidence>
<keyword evidence="9" id="KW-1185">Reference proteome</keyword>
<protein>
    <recommendedName>
        <fullName evidence="7">Zn(2)-C6 fungal-type domain-containing protein</fullName>
    </recommendedName>
</protein>
<dbReference type="InterPro" id="IPR051089">
    <property type="entry name" value="prtT"/>
</dbReference>
<proteinExistence type="predicted"/>
<dbReference type="HOGENOM" id="CLU_006524_7_0_1"/>
<name>S3CHH2_GLAL2</name>
<gene>
    <name evidence="8" type="ORF">GLAREA_01192</name>
</gene>
<keyword evidence="3" id="KW-0238">DNA-binding</keyword>
<dbReference type="Proteomes" id="UP000016922">
    <property type="component" value="Unassembled WGS sequence"/>
</dbReference>
<dbReference type="InterPro" id="IPR001138">
    <property type="entry name" value="Zn2Cys6_DnaBD"/>
</dbReference>
<dbReference type="Gene3D" id="4.10.240.10">
    <property type="entry name" value="Zn(2)-C6 fungal-type DNA-binding domain"/>
    <property type="match status" value="1"/>
</dbReference>